<evidence type="ECO:0000256" key="4">
    <source>
        <dbReference type="ARBA" id="ARBA00022475"/>
    </source>
</evidence>
<evidence type="ECO:0000259" key="9">
    <source>
        <dbReference type="PROSITE" id="PS50850"/>
    </source>
</evidence>
<evidence type="ECO:0000256" key="7">
    <source>
        <dbReference type="ARBA" id="ARBA00023136"/>
    </source>
</evidence>
<comment type="similarity">
    <text evidence="2">Belongs to the major facilitator superfamily. Proton-dependent oligopeptide transporter (POT/PTR) (TC 2.A.17) family.</text>
</comment>
<evidence type="ECO:0000256" key="1">
    <source>
        <dbReference type="ARBA" id="ARBA00004651"/>
    </source>
</evidence>
<feature type="transmembrane region" description="Helical" evidence="8">
    <location>
        <begin position="37"/>
        <end position="54"/>
    </location>
</feature>
<keyword evidence="5 8" id="KW-0812">Transmembrane</keyword>
<evidence type="ECO:0000313" key="11">
    <source>
        <dbReference type="Proteomes" id="UP001595764"/>
    </source>
</evidence>
<feature type="transmembrane region" description="Helical" evidence="8">
    <location>
        <begin position="364"/>
        <end position="382"/>
    </location>
</feature>
<sequence>MAAPAGSEADPGDRPVTLFAMPAWYSRLFTADLLERFGFYGLQAVLVLYAAAPASTGGLALGVDAAALFGAWIAFTYLLSLAGGWIGDRVLGARRAMLTGCALSAAGFVALGAGLPAAAGLGLLAVGNAVFKPNHQALVNLLFGNGRGRESGISLMFVATQVSSLLAPLACGWLGERVSWSAAFLCCAAAMLLTGVRVATAASQFGSAGLAPRTGLSAEERGRVLRRTALVVVAAAVATTAAAIAGVLTVRTLVSAAGVLLLVTTVAGFRSLRRNPELAEADRKRLSAFLAVLCGAALFWMVFAYSGSLLTLFARDHVRREFAGFLVPASWLQSVIPLCTLLFAPVIARLLPRLGRRNNVPVKFAIGLCLIGSGFLTMAVAAGQTGGGAKVSPLWLVAAYLVSALGELVIAAVSIAATADVLPRSFTARMLGLYWLFAGLGSAIGAILLRLLQLIPELWYYLGLGAASVLAGLLFTVFRGRLTAALRRDPAGHDAPRAAAPHRS</sequence>
<dbReference type="InterPro" id="IPR000109">
    <property type="entry name" value="POT_fam"/>
</dbReference>
<evidence type="ECO:0000256" key="2">
    <source>
        <dbReference type="ARBA" id="ARBA00005982"/>
    </source>
</evidence>
<dbReference type="Proteomes" id="UP001595764">
    <property type="component" value="Unassembled WGS sequence"/>
</dbReference>
<feature type="transmembrane region" description="Helical" evidence="8">
    <location>
        <begin position="334"/>
        <end position="352"/>
    </location>
</feature>
<feature type="domain" description="Major facilitator superfamily (MFS) profile" evidence="9">
    <location>
        <begin position="292"/>
        <end position="504"/>
    </location>
</feature>
<gene>
    <name evidence="10" type="ORF">ACFORO_04285</name>
</gene>
<keyword evidence="11" id="KW-1185">Reference proteome</keyword>
<dbReference type="Gene3D" id="1.20.1250.20">
    <property type="entry name" value="MFS general substrate transporter like domains"/>
    <property type="match status" value="1"/>
</dbReference>
<keyword evidence="4" id="KW-1003">Cell membrane</keyword>
<evidence type="ECO:0000256" key="3">
    <source>
        <dbReference type="ARBA" id="ARBA00022448"/>
    </source>
</evidence>
<comment type="caution">
    <text evidence="10">The sequence shown here is derived from an EMBL/GenBank/DDBJ whole genome shotgun (WGS) entry which is preliminary data.</text>
</comment>
<feature type="transmembrane region" description="Helical" evidence="8">
    <location>
        <begin position="394"/>
        <end position="419"/>
    </location>
</feature>
<dbReference type="InterPro" id="IPR036259">
    <property type="entry name" value="MFS_trans_sf"/>
</dbReference>
<dbReference type="InterPro" id="IPR020846">
    <property type="entry name" value="MFS_dom"/>
</dbReference>
<dbReference type="Pfam" id="PF00854">
    <property type="entry name" value="PTR2"/>
    <property type="match status" value="1"/>
</dbReference>
<feature type="transmembrane region" description="Helical" evidence="8">
    <location>
        <begin position="458"/>
        <end position="478"/>
    </location>
</feature>
<keyword evidence="6 8" id="KW-1133">Transmembrane helix</keyword>
<feature type="transmembrane region" description="Helical" evidence="8">
    <location>
        <begin position="152"/>
        <end position="175"/>
    </location>
</feature>
<evidence type="ECO:0000256" key="8">
    <source>
        <dbReference type="SAM" id="Phobius"/>
    </source>
</evidence>
<feature type="transmembrane region" description="Helical" evidence="8">
    <location>
        <begin position="106"/>
        <end position="131"/>
    </location>
</feature>
<dbReference type="RefSeq" id="WP_377896486.1">
    <property type="nucleotide sequence ID" value="NZ_JBHRWI010000004.1"/>
</dbReference>
<proteinExistence type="inferred from homology"/>
<feature type="transmembrane region" description="Helical" evidence="8">
    <location>
        <begin position="181"/>
        <end position="203"/>
    </location>
</feature>
<protein>
    <submittedName>
        <fullName evidence="10">Peptide MFS transporter</fullName>
    </submittedName>
</protein>
<name>A0ABV7QC25_9PSEU</name>
<dbReference type="PANTHER" id="PTHR23517:SF15">
    <property type="entry name" value="PROTON-DEPENDENT OLIGOPEPTIDE FAMILY TRANSPORT PROTEIN"/>
    <property type="match status" value="1"/>
</dbReference>
<keyword evidence="7 8" id="KW-0472">Membrane</keyword>
<evidence type="ECO:0000256" key="5">
    <source>
        <dbReference type="ARBA" id="ARBA00022692"/>
    </source>
</evidence>
<comment type="subcellular location">
    <subcellularLocation>
        <location evidence="1">Cell membrane</location>
        <topology evidence="1">Multi-pass membrane protein</topology>
    </subcellularLocation>
</comment>
<evidence type="ECO:0000313" key="10">
    <source>
        <dbReference type="EMBL" id="MFC3509372.1"/>
    </source>
</evidence>
<dbReference type="PROSITE" id="PS50850">
    <property type="entry name" value="MFS"/>
    <property type="match status" value="1"/>
</dbReference>
<dbReference type="NCBIfam" id="TIGR00924">
    <property type="entry name" value="yjdL_sub1_fam"/>
    <property type="match status" value="1"/>
</dbReference>
<dbReference type="PANTHER" id="PTHR23517">
    <property type="entry name" value="RESISTANCE PROTEIN MDTM, PUTATIVE-RELATED-RELATED"/>
    <property type="match status" value="1"/>
</dbReference>
<dbReference type="InterPro" id="IPR050171">
    <property type="entry name" value="MFS_Transporters"/>
</dbReference>
<feature type="transmembrane region" description="Helical" evidence="8">
    <location>
        <begin position="224"/>
        <end position="244"/>
    </location>
</feature>
<organism evidence="10 11">
    <name type="scientific">Amycolatopsis halotolerans</name>
    <dbReference type="NCBI Taxonomy" id="330083"/>
    <lineage>
        <taxon>Bacteria</taxon>
        <taxon>Bacillati</taxon>
        <taxon>Actinomycetota</taxon>
        <taxon>Actinomycetes</taxon>
        <taxon>Pseudonocardiales</taxon>
        <taxon>Pseudonocardiaceae</taxon>
        <taxon>Amycolatopsis</taxon>
    </lineage>
</organism>
<dbReference type="SUPFAM" id="SSF103473">
    <property type="entry name" value="MFS general substrate transporter"/>
    <property type="match status" value="2"/>
</dbReference>
<feature type="transmembrane region" description="Helical" evidence="8">
    <location>
        <begin position="431"/>
        <end position="452"/>
    </location>
</feature>
<reference evidence="11" key="1">
    <citation type="journal article" date="2019" name="Int. J. Syst. Evol. Microbiol.">
        <title>The Global Catalogue of Microorganisms (GCM) 10K type strain sequencing project: providing services to taxonomists for standard genome sequencing and annotation.</title>
        <authorList>
            <consortium name="The Broad Institute Genomics Platform"/>
            <consortium name="The Broad Institute Genome Sequencing Center for Infectious Disease"/>
            <person name="Wu L."/>
            <person name="Ma J."/>
        </authorList>
    </citation>
    <scope>NUCLEOTIDE SEQUENCE [LARGE SCALE GENOMIC DNA]</scope>
    <source>
        <strain evidence="11">CGMCC 4.7682</strain>
    </source>
</reference>
<dbReference type="InterPro" id="IPR005279">
    <property type="entry name" value="Dipep/tripep_permease"/>
</dbReference>
<evidence type="ECO:0000256" key="6">
    <source>
        <dbReference type="ARBA" id="ARBA00022989"/>
    </source>
</evidence>
<keyword evidence="3" id="KW-0813">Transport</keyword>
<accession>A0ABV7QC25</accession>
<dbReference type="EMBL" id="JBHRWI010000004">
    <property type="protein sequence ID" value="MFC3509372.1"/>
    <property type="molecule type" value="Genomic_DNA"/>
</dbReference>
<feature type="transmembrane region" description="Helical" evidence="8">
    <location>
        <begin position="250"/>
        <end position="269"/>
    </location>
</feature>
<feature type="transmembrane region" description="Helical" evidence="8">
    <location>
        <begin position="289"/>
        <end position="314"/>
    </location>
</feature>
<feature type="transmembrane region" description="Helical" evidence="8">
    <location>
        <begin position="66"/>
        <end position="86"/>
    </location>
</feature>